<dbReference type="EC" id="5.4.99.5" evidence="1 2"/>
<reference evidence="4 5" key="1">
    <citation type="submission" date="2018-08" db="EMBL/GenBank/DDBJ databases">
        <title>Sequencing the genomes of 1000 actinobacteria strains.</title>
        <authorList>
            <person name="Klenk H.-P."/>
        </authorList>
    </citation>
    <scope>NUCLEOTIDE SEQUENCE [LARGE SCALE GENOMIC DNA]</scope>
    <source>
        <strain evidence="4 5">DSM 22891</strain>
    </source>
</reference>
<keyword evidence="2" id="KW-0413">Isomerase</keyword>
<dbReference type="RefSeq" id="WP_115851401.1">
    <property type="nucleotide sequence ID" value="NZ_QTUC01000001.1"/>
</dbReference>
<dbReference type="PROSITE" id="PS51167">
    <property type="entry name" value="CHORISMATE_MUT_1"/>
    <property type="match status" value="1"/>
</dbReference>
<keyword evidence="2" id="KW-0028">Amino-acid biosynthesis</keyword>
<dbReference type="CDD" id="cd02185">
    <property type="entry name" value="AroH"/>
    <property type="match status" value="1"/>
</dbReference>
<dbReference type="PANTHER" id="PTHR21164">
    <property type="entry name" value="CHORISMATE MUTASE"/>
    <property type="match status" value="1"/>
</dbReference>
<dbReference type="EMBL" id="QTUC01000001">
    <property type="protein sequence ID" value="REF38046.1"/>
    <property type="molecule type" value="Genomic_DNA"/>
</dbReference>
<gene>
    <name evidence="4" type="ORF">DFJ64_3515</name>
</gene>
<dbReference type="GO" id="GO:0009073">
    <property type="term" value="P:aromatic amino acid family biosynthetic process"/>
    <property type="evidence" value="ECO:0007669"/>
    <property type="project" value="UniProtKB-UniRule"/>
</dbReference>
<dbReference type="PANTHER" id="PTHR21164:SF0">
    <property type="entry name" value="CHORISMATE MUTASE AROH"/>
    <property type="match status" value="1"/>
</dbReference>
<dbReference type="SUPFAM" id="SSF55298">
    <property type="entry name" value="YjgF-like"/>
    <property type="match status" value="1"/>
</dbReference>
<protein>
    <recommendedName>
        <fullName evidence="1 2">chorismate mutase</fullName>
        <ecNumber evidence="1 2">5.4.99.5</ecNumber>
    </recommendedName>
</protein>
<comment type="caution">
    <text evidence="4">The sequence shown here is derived from an EMBL/GenBank/DDBJ whole genome shotgun (WGS) entry which is preliminary data.</text>
</comment>
<evidence type="ECO:0000313" key="5">
    <source>
        <dbReference type="Proteomes" id="UP000256485"/>
    </source>
</evidence>
<dbReference type="GO" id="GO:0004106">
    <property type="term" value="F:chorismate mutase activity"/>
    <property type="evidence" value="ECO:0007669"/>
    <property type="project" value="UniProtKB-UniRule"/>
</dbReference>
<evidence type="ECO:0000256" key="1">
    <source>
        <dbReference type="NCBIfam" id="TIGR01796"/>
    </source>
</evidence>
<accession>A0A3D9V9T0</accession>
<dbReference type="Pfam" id="PF07736">
    <property type="entry name" value="CM_1"/>
    <property type="match status" value="1"/>
</dbReference>
<dbReference type="NCBIfam" id="TIGR01796">
    <property type="entry name" value="CM_mono_aroH"/>
    <property type="match status" value="1"/>
</dbReference>
<keyword evidence="5" id="KW-1185">Reference proteome</keyword>
<evidence type="ECO:0000256" key="3">
    <source>
        <dbReference type="SAM" id="MobiDB-lite"/>
    </source>
</evidence>
<keyword evidence="2" id="KW-0057">Aromatic amino acid biosynthesis</keyword>
<dbReference type="Gene3D" id="3.30.1330.40">
    <property type="entry name" value="RutC-like"/>
    <property type="match status" value="1"/>
</dbReference>
<feature type="compositionally biased region" description="Low complexity" evidence="3">
    <location>
        <begin position="131"/>
        <end position="157"/>
    </location>
</feature>
<proteinExistence type="predicted"/>
<name>A0A3D9V9T0_THECX</name>
<feature type="region of interest" description="Disordered" evidence="3">
    <location>
        <begin position="125"/>
        <end position="157"/>
    </location>
</feature>
<evidence type="ECO:0000256" key="2">
    <source>
        <dbReference type="PROSITE-ProRule" id="PRU00514"/>
    </source>
</evidence>
<dbReference type="AlphaFoldDB" id="A0A3D9V9T0"/>
<comment type="catalytic activity">
    <reaction evidence="2">
        <text>chorismate = prephenate</text>
        <dbReference type="Rhea" id="RHEA:13897"/>
        <dbReference type="ChEBI" id="CHEBI:29748"/>
        <dbReference type="ChEBI" id="CHEBI:29934"/>
        <dbReference type="EC" id="5.4.99.5"/>
    </reaction>
</comment>
<dbReference type="OrthoDB" id="9802232at2"/>
<organism evidence="4 5">
    <name type="scientific">Thermasporomyces composti</name>
    <dbReference type="NCBI Taxonomy" id="696763"/>
    <lineage>
        <taxon>Bacteria</taxon>
        <taxon>Bacillati</taxon>
        <taxon>Actinomycetota</taxon>
        <taxon>Actinomycetes</taxon>
        <taxon>Propionibacteriales</taxon>
        <taxon>Nocardioidaceae</taxon>
        <taxon>Thermasporomyces</taxon>
    </lineage>
</organism>
<dbReference type="InterPro" id="IPR035959">
    <property type="entry name" value="RutC-like_sf"/>
</dbReference>
<dbReference type="InterPro" id="IPR008243">
    <property type="entry name" value="Chorismate_mutase_AroH"/>
</dbReference>
<dbReference type="GO" id="GO:0008652">
    <property type="term" value="P:amino acid biosynthetic process"/>
    <property type="evidence" value="ECO:0007669"/>
    <property type="project" value="UniProtKB-UniRule"/>
</dbReference>
<dbReference type="Proteomes" id="UP000256485">
    <property type="component" value="Unassembled WGS sequence"/>
</dbReference>
<sequence>MAVRAVRGATQLEVDEREHLLERVAELVREVLRRNALTNDDLISIIFTATADVRSEFPAYAARLMGMTDVPLLCARELEIEGSMPRVVRLLAHVETDLTRDQITHVYLHGAAALRRDLTHVYAAPDEPDAAPEGRTGVAGTESGEAAGARAAGGERA</sequence>
<dbReference type="GO" id="GO:0046417">
    <property type="term" value="P:chorismate metabolic process"/>
    <property type="evidence" value="ECO:0007669"/>
    <property type="project" value="TreeGrafter"/>
</dbReference>
<evidence type="ECO:0000313" key="4">
    <source>
        <dbReference type="EMBL" id="REF38046.1"/>
    </source>
</evidence>